<feature type="compositionally biased region" description="Polar residues" evidence="1">
    <location>
        <begin position="28"/>
        <end position="39"/>
    </location>
</feature>
<dbReference type="GO" id="GO:0005783">
    <property type="term" value="C:endoplasmic reticulum"/>
    <property type="evidence" value="ECO:0007669"/>
    <property type="project" value="UniProtKB-ARBA"/>
</dbReference>
<dbReference type="Pfam" id="PF11926">
    <property type="entry name" value="DUF3444"/>
    <property type="match status" value="2"/>
</dbReference>
<dbReference type="InterPro" id="IPR024593">
    <property type="entry name" value="DUF3444"/>
</dbReference>
<sequence>REQVAALAVAAPKSQTPNRRGNRRRTRVQVSLDSNSSPVPASGRGRMEDGDGEAAREAIAARMRAGDYTGARTLLLETLQTNPGLDGAVEMLAVLEVLCAAPAGRPPHWYRALQVLPGDGAAAIEARHRALLAQLEPVRDALPGADLALRLVDEAYKVLSDPAKRASFDSSNTAGGLVKQMAAGAFSSAHADLRRDPISLTERMHVDGSATPLGTNPDMDRAKSLDTKHVRQIDQQFLDAGNCSNVASSSKTKRTDHCFQGDDGEFELHEENHADKKLKSVWEKDVYSVSSSEEDPDGCFADLSDAMQDDPCSSQQYDYHNFEEDRLIQQFATGQIWAGYDWEKFPRRYARINKVLTDKMQLYVSWFKPCPQSHEEKNWLSASLPFVCGTFIAEDRQISLSSISMFSHEISRDTLNQQLEVFPRQGEVWAIYSDWDIGWCNNPEMRKKSAFSVVEILTSYSEESGCTVAPLVKVGGFRSVFQRYMRSGREQVLQVCSDNLLMFSHRIPLFRFTHEAGTVLELEHSIVPENLRHQNTLASVTPLSPLSGLDSDTNGFHEAAMAQFYSASTSNLGSGISQQGVMNYNNKLSPEDFMEGQIWAVYDARDRMPRSYVRIIHVVSDATIFVLKLEPHPMLNEEIRWVEDGLPVACGVFRAGTGTTYKDISAFSHPVQCDWSSKKSFYRIFPKKGEIWAMYKNWKITLNSTDIDKCEPRMVEILSDYTDENGVNVCSLTRVKGCLSFFQRALLEGFHLTRWISKSEMLSFSHRVPAFVVIEIRERDIPQGSWHLEPSALPLRSIH</sequence>
<feature type="region of interest" description="Disordered" evidence="1">
    <location>
        <begin position="1"/>
        <end position="53"/>
    </location>
</feature>
<protein>
    <recommendedName>
        <fullName evidence="2">J domain-containing protein</fullName>
    </recommendedName>
</protein>
<dbReference type="CDD" id="cd06257">
    <property type="entry name" value="DnaJ"/>
    <property type="match status" value="1"/>
</dbReference>
<dbReference type="PANTHER" id="PTHR47374">
    <property type="entry name" value="ENDOSOME ANTIGEN-LIKE PROTEIN, PUTATIVE (DUF3444)-RELATED"/>
    <property type="match status" value="1"/>
</dbReference>
<dbReference type="EnsemblPlants" id="AET3Gv20978900.14">
    <property type="protein sequence ID" value="AET3Gv20978900.14"/>
    <property type="gene ID" value="AET3Gv20978900"/>
</dbReference>
<reference evidence="4" key="1">
    <citation type="journal article" date="2014" name="Science">
        <title>Ancient hybridizations among the ancestral genomes of bread wheat.</title>
        <authorList>
            <consortium name="International Wheat Genome Sequencing Consortium,"/>
            <person name="Marcussen T."/>
            <person name="Sandve S.R."/>
            <person name="Heier L."/>
            <person name="Spannagl M."/>
            <person name="Pfeifer M."/>
            <person name="Jakobsen K.S."/>
            <person name="Wulff B.B."/>
            <person name="Steuernagel B."/>
            <person name="Mayer K.F."/>
            <person name="Olsen O.A."/>
        </authorList>
    </citation>
    <scope>NUCLEOTIDE SEQUENCE [LARGE SCALE GENOMIC DNA]</scope>
    <source>
        <strain evidence="4">cv. AL8/78</strain>
    </source>
</reference>
<dbReference type="PROSITE" id="PS50076">
    <property type="entry name" value="DNAJ_2"/>
    <property type="match status" value="1"/>
</dbReference>
<feature type="domain" description="J" evidence="2">
    <location>
        <begin position="108"/>
        <end position="172"/>
    </location>
</feature>
<dbReference type="Pfam" id="PF00226">
    <property type="entry name" value="DnaJ"/>
    <property type="match status" value="1"/>
</dbReference>
<accession>A0A453GEC3</accession>
<reference evidence="4" key="2">
    <citation type="journal article" date="2017" name="Nat. Plants">
        <title>The Aegilops tauschii genome reveals multiple impacts of transposons.</title>
        <authorList>
            <person name="Zhao G."/>
            <person name="Zou C."/>
            <person name="Li K."/>
            <person name="Wang K."/>
            <person name="Li T."/>
            <person name="Gao L."/>
            <person name="Zhang X."/>
            <person name="Wang H."/>
            <person name="Yang Z."/>
            <person name="Liu X."/>
            <person name="Jiang W."/>
            <person name="Mao L."/>
            <person name="Kong X."/>
            <person name="Jiao Y."/>
            <person name="Jia J."/>
        </authorList>
    </citation>
    <scope>NUCLEOTIDE SEQUENCE [LARGE SCALE GENOMIC DNA]</scope>
    <source>
        <strain evidence="4">cv. AL8/78</strain>
    </source>
</reference>
<dbReference type="AlphaFoldDB" id="A0A453GEC3"/>
<dbReference type="Proteomes" id="UP000015105">
    <property type="component" value="Chromosome 3D"/>
</dbReference>
<organism evidence="3 4">
    <name type="scientific">Aegilops tauschii subsp. strangulata</name>
    <name type="common">Goatgrass</name>
    <dbReference type="NCBI Taxonomy" id="200361"/>
    <lineage>
        <taxon>Eukaryota</taxon>
        <taxon>Viridiplantae</taxon>
        <taxon>Streptophyta</taxon>
        <taxon>Embryophyta</taxon>
        <taxon>Tracheophyta</taxon>
        <taxon>Spermatophyta</taxon>
        <taxon>Magnoliopsida</taxon>
        <taxon>Liliopsida</taxon>
        <taxon>Poales</taxon>
        <taxon>Poaceae</taxon>
        <taxon>BOP clade</taxon>
        <taxon>Pooideae</taxon>
        <taxon>Triticodae</taxon>
        <taxon>Triticeae</taxon>
        <taxon>Triticinae</taxon>
        <taxon>Aegilops</taxon>
    </lineage>
</organism>
<evidence type="ECO:0000256" key="1">
    <source>
        <dbReference type="SAM" id="MobiDB-lite"/>
    </source>
</evidence>
<reference evidence="3" key="4">
    <citation type="submission" date="2019-03" db="UniProtKB">
        <authorList>
            <consortium name="EnsemblPlants"/>
        </authorList>
    </citation>
    <scope>IDENTIFICATION</scope>
</reference>
<evidence type="ECO:0000259" key="2">
    <source>
        <dbReference type="PROSITE" id="PS50076"/>
    </source>
</evidence>
<proteinExistence type="predicted"/>
<dbReference type="Gene3D" id="1.10.287.110">
    <property type="entry name" value="DnaJ domain"/>
    <property type="match status" value="1"/>
</dbReference>
<dbReference type="PANTHER" id="PTHR47374:SF2">
    <property type="entry name" value="OS01G0927400 PROTEIN"/>
    <property type="match status" value="1"/>
</dbReference>
<evidence type="ECO:0000313" key="3">
    <source>
        <dbReference type="EnsemblPlants" id="AET3Gv20978900.14"/>
    </source>
</evidence>
<keyword evidence="4" id="KW-1185">Reference proteome</keyword>
<reference evidence="3" key="3">
    <citation type="journal article" date="2017" name="Nature">
        <title>Genome sequence of the progenitor of the wheat D genome Aegilops tauschii.</title>
        <authorList>
            <person name="Luo M.C."/>
            <person name="Gu Y.Q."/>
            <person name="Puiu D."/>
            <person name="Wang H."/>
            <person name="Twardziok S.O."/>
            <person name="Deal K.R."/>
            <person name="Huo N."/>
            <person name="Zhu T."/>
            <person name="Wang L."/>
            <person name="Wang Y."/>
            <person name="McGuire P.E."/>
            <person name="Liu S."/>
            <person name="Long H."/>
            <person name="Ramasamy R.K."/>
            <person name="Rodriguez J.C."/>
            <person name="Van S.L."/>
            <person name="Yuan L."/>
            <person name="Wang Z."/>
            <person name="Xia Z."/>
            <person name="Xiao L."/>
            <person name="Anderson O.D."/>
            <person name="Ouyang S."/>
            <person name="Liang Y."/>
            <person name="Zimin A.V."/>
            <person name="Pertea G."/>
            <person name="Qi P."/>
            <person name="Bennetzen J.L."/>
            <person name="Dai X."/>
            <person name="Dawson M.W."/>
            <person name="Muller H.G."/>
            <person name="Kugler K."/>
            <person name="Rivarola-Duarte L."/>
            <person name="Spannagl M."/>
            <person name="Mayer K.F.X."/>
            <person name="Lu F.H."/>
            <person name="Bevan M.W."/>
            <person name="Leroy P."/>
            <person name="Li P."/>
            <person name="You F.M."/>
            <person name="Sun Q."/>
            <person name="Liu Z."/>
            <person name="Lyons E."/>
            <person name="Wicker T."/>
            <person name="Salzberg S.L."/>
            <person name="Devos K.M."/>
            <person name="Dvorak J."/>
        </authorList>
    </citation>
    <scope>NUCLEOTIDE SEQUENCE [LARGE SCALE GENOMIC DNA]</scope>
    <source>
        <strain evidence="3">cv. AL8/78</strain>
    </source>
</reference>
<name>A0A453GEC3_AEGTS</name>
<dbReference type="InterPro" id="IPR036869">
    <property type="entry name" value="J_dom_sf"/>
</dbReference>
<evidence type="ECO:0000313" key="4">
    <source>
        <dbReference type="Proteomes" id="UP000015105"/>
    </source>
</evidence>
<reference evidence="3" key="5">
    <citation type="journal article" date="2021" name="G3 (Bethesda)">
        <title>Aegilops tauschii genome assembly Aet v5.0 features greater sequence contiguity and improved annotation.</title>
        <authorList>
            <person name="Wang L."/>
            <person name="Zhu T."/>
            <person name="Rodriguez J.C."/>
            <person name="Deal K.R."/>
            <person name="Dubcovsky J."/>
            <person name="McGuire P.E."/>
            <person name="Lux T."/>
            <person name="Spannagl M."/>
            <person name="Mayer K.F.X."/>
            <person name="Baldrich P."/>
            <person name="Meyers B.C."/>
            <person name="Huo N."/>
            <person name="Gu Y.Q."/>
            <person name="Zhou H."/>
            <person name="Devos K.M."/>
            <person name="Bennetzen J.L."/>
            <person name="Unver T."/>
            <person name="Budak H."/>
            <person name="Gulick P.J."/>
            <person name="Galiba G."/>
            <person name="Kalapos B."/>
            <person name="Nelson D.R."/>
            <person name="Li P."/>
            <person name="You F.M."/>
            <person name="Luo M.C."/>
            <person name="Dvorak J."/>
        </authorList>
    </citation>
    <scope>NUCLEOTIDE SEQUENCE [LARGE SCALE GENOMIC DNA]</scope>
    <source>
        <strain evidence="3">cv. AL8/78</strain>
    </source>
</reference>
<dbReference type="InterPro" id="IPR001623">
    <property type="entry name" value="DnaJ_domain"/>
</dbReference>
<dbReference type="SUPFAM" id="SSF46565">
    <property type="entry name" value="Chaperone J-domain"/>
    <property type="match status" value="1"/>
</dbReference>
<dbReference type="Gramene" id="AET3Gv20978900.14">
    <property type="protein sequence ID" value="AET3Gv20978900.14"/>
    <property type="gene ID" value="AET3Gv20978900"/>
</dbReference>